<dbReference type="Gene3D" id="1.10.150.130">
    <property type="match status" value="1"/>
</dbReference>
<evidence type="ECO:0000313" key="6">
    <source>
        <dbReference type="EMBL" id="MEA0975502.1"/>
    </source>
</evidence>
<evidence type="ECO:0000313" key="7">
    <source>
        <dbReference type="Proteomes" id="UP001289615"/>
    </source>
</evidence>
<gene>
    <name evidence="6" type="ORF">U6C28_04260</name>
</gene>
<evidence type="ECO:0000259" key="5">
    <source>
        <dbReference type="PROSITE" id="PS51898"/>
    </source>
</evidence>
<dbReference type="Pfam" id="PF14659">
    <property type="entry name" value="Phage_int_SAM_3"/>
    <property type="match status" value="1"/>
</dbReference>
<dbReference type="SUPFAM" id="SSF56349">
    <property type="entry name" value="DNA breaking-rejoining enzymes"/>
    <property type="match status" value="1"/>
</dbReference>
<name>A0ABU5NHI8_9BACI</name>
<dbReference type="Pfam" id="PF00589">
    <property type="entry name" value="Phage_integrase"/>
    <property type="match status" value="1"/>
</dbReference>
<dbReference type="InterPro" id="IPR004107">
    <property type="entry name" value="Integrase_SAM-like_N"/>
</dbReference>
<comment type="similarity">
    <text evidence="1">Belongs to the 'phage' integrase family.</text>
</comment>
<dbReference type="InterPro" id="IPR010998">
    <property type="entry name" value="Integrase_recombinase_N"/>
</dbReference>
<dbReference type="PROSITE" id="PS51898">
    <property type="entry name" value="TYR_RECOMBINASE"/>
    <property type="match status" value="1"/>
</dbReference>
<evidence type="ECO:0000256" key="3">
    <source>
        <dbReference type="ARBA" id="ARBA00023125"/>
    </source>
</evidence>
<protein>
    <submittedName>
        <fullName evidence="6">Tyrosine-type recombinase/integrase</fullName>
    </submittedName>
</protein>
<proteinExistence type="inferred from homology"/>
<organism evidence="6 7">
    <name type="scientific">Lysinibacillus irui</name>
    <dbReference type="NCBI Taxonomy" id="2998077"/>
    <lineage>
        <taxon>Bacteria</taxon>
        <taxon>Bacillati</taxon>
        <taxon>Bacillota</taxon>
        <taxon>Bacilli</taxon>
        <taxon>Bacillales</taxon>
        <taxon>Bacillaceae</taxon>
        <taxon>Lysinibacillus</taxon>
    </lineage>
</organism>
<reference evidence="6 7" key="1">
    <citation type="submission" date="2023-12" db="EMBL/GenBank/DDBJ databases">
        <title>Genome comparison identifies genes involved in endophytic behavior of Lysinibacillus irui and provides insights into its role as a plant-growth promoting bacterium.</title>
        <authorList>
            <person name="Hilario S."/>
            <person name="Matos I."/>
            <person name="Goncalves M.F.M."/>
            <person name="Pardo C.A."/>
            <person name="Santos M.J."/>
        </authorList>
    </citation>
    <scope>NUCLEOTIDE SEQUENCE [LARGE SCALE GENOMIC DNA]</scope>
    <source>
        <strain evidence="6 7">B3</strain>
    </source>
</reference>
<sequence>MARYQLNATKKEDIYWYMDADKKKKYAYRYNYYDHNGKRREKSKYKFDTILAAERALIAIKSTILNGGEKIALNDNMTVSQWVEIYFDRKKSKWKGTTPKTYRNIIDTYIHPFIGHHKLSRLTKSIYQSQFIDRLIPIAAPKSIVTYHNFFIGCINAAVEDEIIDKNRIAKADLPRAEKQNTDKVEGNYLTPTELAYLLRCIKESCDITRYTLISLLAATGMRRGEAGALRWSEIDFKNKVINISRTRDVHGERSAKTLNSIRTIDLTDDLARQLEQYRKWCIERKLTYGIKHTLDDLVFISKTCHPLNQNAAALTLLRMHALHGTKLISPHGLRHTFATISIASGTPPTTIAKILGMTTSTLLKTYAHSFAEREKQAMQVMSQFFHFDKSL</sequence>
<keyword evidence="3" id="KW-0238">DNA-binding</keyword>
<dbReference type="PANTHER" id="PTHR30629:SF6">
    <property type="entry name" value="PROPHAGE INTEGRASE INTA-RELATED"/>
    <property type="match status" value="1"/>
</dbReference>
<keyword evidence="4" id="KW-0233">DNA recombination</keyword>
<keyword evidence="2" id="KW-0229">DNA integration</keyword>
<comment type="caution">
    <text evidence="6">The sequence shown here is derived from an EMBL/GenBank/DDBJ whole genome shotgun (WGS) entry which is preliminary data.</text>
</comment>
<evidence type="ECO:0000256" key="1">
    <source>
        <dbReference type="ARBA" id="ARBA00008857"/>
    </source>
</evidence>
<dbReference type="InterPro" id="IPR050808">
    <property type="entry name" value="Phage_Integrase"/>
</dbReference>
<evidence type="ECO:0000256" key="2">
    <source>
        <dbReference type="ARBA" id="ARBA00022908"/>
    </source>
</evidence>
<dbReference type="CDD" id="cd01189">
    <property type="entry name" value="INT_ICEBs1_C_like"/>
    <property type="match status" value="1"/>
</dbReference>
<dbReference type="RefSeq" id="WP_322610703.1">
    <property type="nucleotide sequence ID" value="NZ_JAXLNX010000005.1"/>
</dbReference>
<dbReference type="EMBL" id="JAXUIA010000002">
    <property type="protein sequence ID" value="MEA0975502.1"/>
    <property type="molecule type" value="Genomic_DNA"/>
</dbReference>
<feature type="domain" description="Tyr recombinase" evidence="5">
    <location>
        <begin position="185"/>
        <end position="380"/>
    </location>
</feature>
<dbReference type="InterPro" id="IPR002104">
    <property type="entry name" value="Integrase_catalytic"/>
</dbReference>
<dbReference type="Gene3D" id="1.10.443.10">
    <property type="entry name" value="Intergrase catalytic core"/>
    <property type="match status" value="1"/>
</dbReference>
<dbReference type="InterPro" id="IPR013762">
    <property type="entry name" value="Integrase-like_cat_sf"/>
</dbReference>
<dbReference type="InterPro" id="IPR011010">
    <property type="entry name" value="DNA_brk_join_enz"/>
</dbReference>
<accession>A0ABU5NHI8</accession>
<keyword evidence="7" id="KW-1185">Reference proteome</keyword>
<dbReference type="Proteomes" id="UP001289615">
    <property type="component" value="Unassembled WGS sequence"/>
</dbReference>
<dbReference type="PANTHER" id="PTHR30629">
    <property type="entry name" value="PROPHAGE INTEGRASE"/>
    <property type="match status" value="1"/>
</dbReference>
<evidence type="ECO:0000256" key="4">
    <source>
        <dbReference type="ARBA" id="ARBA00023172"/>
    </source>
</evidence>